<sequence>MSSLDLNNTFGALLLGTIISSILYGFTCVQSWHYFQNYSDGPLVKVSIAALWILESLHSAFSIHAIYYYVILNYMNPGALIKTTWSAAVRPSVILQAELPTNLIPTQAVLIVTCLITAIVHIFYIWRVYVGESQVAARWAVYQQLISEQAKRTSGDIHILELIRFGAGLSVPIIALQLQFFSVFHTVPKIIVPQDMSLSLSTAIDILIAGSLSIYLHTSKSGMSGTDKVINRLVVHAINNGILTSVADVLCLALGTAEGSNLIYLAVYQSIGNLYTNSMLATLNARRSIANGRGPSVELSGMSPSFRIAEPTSIAAQSLTMNGDKSINEDFHETESKDIEINVHKSRITNMA</sequence>
<accession>A0A8H5F867</accession>
<dbReference type="InterPro" id="IPR045339">
    <property type="entry name" value="DUF6534"/>
</dbReference>
<organism evidence="3 4">
    <name type="scientific">Psilocybe cf. subviscida</name>
    <dbReference type="NCBI Taxonomy" id="2480587"/>
    <lineage>
        <taxon>Eukaryota</taxon>
        <taxon>Fungi</taxon>
        <taxon>Dikarya</taxon>
        <taxon>Basidiomycota</taxon>
        <taxon>Agaricomycotina</taxon>
        <taxon>Agaricomycetes</taxon>
        <taxon>Agaricomycetidae</taxon>
        <taxon>Agaricales</taxon>
        <taxon>Agaricineae</taxon>
        <taxon>Strophariaceae</taxon>
        <taxon>Psilocybe</taxon>
    </lineage>
</organism>
<evidence type="ECO:0000313" key="4">
    <source>
        <dbReference type="Proteomes" id="UP000567179"/>
    </source>
</evidence>
<evidence type="ECO:0000259" key="2">
    <source>
        <dbReference type="Pfam" id="PF20152"/>
    </source>
</evidence>
<dbReference type="PANTHER" id="PTHR40465">
    <property type="entry name" value="CHROMOSOME 1, WHOLE GENOME SHOTGUN SEQUENCE"/>
    <property type="match status" value="1"/>
</dbReference>
<keyword evidence="1" id="KW-1133">Transmembrane helix</keyword>
<feature type="domain" description="DUF6534" evidence="2">
    <location>
        <begin position="201"/>
        <end position="288"/>
    </location>
</feature>
<evidence type="ECO:0000313" key="3">
    <source>
        <dbReference type="EMBL" id="KAF5327117.1"/>
    </source>
</evidence>
<keyword evidence="1" id="KW-0472">Membrane</keyword>
<dbReference type="Pfam" id="PF20152">
    <property type="entry name" value="DUF6534"/>
    <property type="match status" value="1"/>
</dbReference>
<dbReference type="OrthoDB" id="2535105at2759"/>
<feature type="transmembrane region" description="Helical" evidence="1">
    <location>
        <begin position="47"/>
        <end position="70"/>
    </location>
</feature>
<name>A0A8H5F867_9AGAR</name>
<dbReference type="AlphaFoldDB" id="A0A8H5F867"/>
<dbReference type="EMBL" id="JAACJJ010000014">
    <property type="protein sequence ID" value="KAF5327117.1"/>
    <property type="molecule type" value="Genomic_DNA"/>
</dbReference>
<gene>
    <name evidence="3" type="ORF">D9619_004726</name>
</gene>
<keyword evidence="4" id="KW-1185">Reference proteome</keyword>
<keyword evidence="1" id="KW-0812">Transmembrane</keyword>
<protein>
    <recommendedName>
        <fullName evidence="2">DUF6534 domain-containing protein</fullName>
    </recommendedName>
</protein>
<dbReference type="PANTHER" id="PTHR40465:SF1">
    <property type="entry name" value="DUF6534 DOMAIN-CONTAINING PROTEIN"/>
    <property type="match status" value="1"/>
</dbReference>
<reference evidence="3 4" key="1">
    <citation type="journal article" date="2020" name="ISME J.">
        <title>Uncovering the hidden diversity of litter-decomposition mechanisms in mushroom-forming fungi.</title>
        <authorList>
            <person name="Floudas D."/>
            <person name="Bentzer J."/>
            <person name="Ahren D."/>
            <person name="Johansson T."/>
            <person name="Persson P."/>
            <person name="Tunlid A."/>
        </authorList>
    </citation>
    <scope>NUCLEOTIDE SEQUENCE [LARGE SCALE GENOMIC DNA]</scope>
    <source>
        <strain evidence="3 4">CBS 101986</strain>
    </source>
</reference>
<dbReference type="Proteomes" id="UP000567179">
    <property type="component" value="Unassembled WGS sequence"/>
</dbReference>
<feature type="transmembrane region" description="Helical" evidence="1">
    <location>
        <begin position="12"/>
        <end position="35"/>
    </location>
</feature>
<feature type="transmembrane region" description="Helical" evidence="1">
    <location>
        <begin position="196"/>
        <end position="216"/>
    </location>
</feature>
<feature type="transmembrane region" description="Helical" evidence="1">
    <location>
        <begin position="162"/>
        <end position="184"/>
    </location>
</feature>
<evidence type="ECO:0000256" key="1">
    <source>
        <dbReference type="SAM" id="Phobius"/>
    </source>
</evidence>
<comment type="caution">
    <text evidence="3">The sequence shown here is derived from an EMBL/GenBank/DDBJ whole genome shotgun (WGS) entry which is preliminary data.</text>
</comment>
<feature type="transmembrane region" description="Helical" evidence="1">
    <location>
        <begin position="108"/>
        <end position="129"/>
    </location>
</feature>
<proteinExistence type="predicted"/>
<feature type="transmembrane region" description="Helical" evidence="1">
    <location>
        <begin position="237"/>
        <end position="256"/>
    </location>
</feature>